<protein>
    <recommendedName>
        <fullName evidence="6">BING4 C-terminal domain-containing protein</fullName>
    </recommendedName>
</protein>
<comment type="subcellular location">
    <subcellularLocation>
        <location evidence="1">Nucleus</location>
        <location evidence="1">Nucleolus</location>
    </subcellularLocation>
</comment>
<feature type="non-terminal residue" evidence="7">
    <location>
        <position position="1"/>
    </location>
</feature>
<evidence type="ECO:0000256" key="5">
    <source>
        <dbReference type="SAM" id="MobiDB-lite"/>
    </source>
</evidence>
<accession>A0ABV0Q6V4</accession>
<dbReference type="Proteomes" id="UP001434883">
    <property type="component" value="Unassembled WGS sequence"/>
</dbReference>
<proteinExistence type="predicted"/>
<dbReference type="EMBL" id="JAHRIN010000656">
    <property type="protein sequence ID" value="MEQ2191318.1"/>
    <property type="molecule type" value="Genomic_DNA"/>
</dbReference>
<evidence type="ECO:0000256" key="4">
    <source>
        <dbReference type="ARBA" id="ARBA00023242"/>
    </source>
</evidence>
<dbReference type="SMART" id="SM01033">
    <property type="entry name" value="BING4CT"/>
    <property type="match status" value="1"/>
</dbReference>
<comment type="caution">
    <text evidence="7">The sequence shown here is derived from an EMBL/GenBank/DDBJ whole genome shotgun (WGS) entry which is preliminary data.</text>
</comment>
<keyword evidence="2" id="KW-0853">WD repeat</keyword>
<keyword evidence="8" id="KW-1185">Reference proteome</keyword>
<keyword evidence="3" id="KW-0677">Repeat</keyword>
<feature type="domain" description="BING4 C-terminal" evidence="6">
    <location>
        <begin position="1"/>
        <end position="41"/>
    </location>
</feature>
<evidence type="ECO:0000256" key="2">
    <source>
        <dbReference type="ARBA" id="ARBA00022574"/>
    </source>
</evidence>
<keyword evidence="4" id="KW-0539">Nucleus</keyword>
<evidence type="ECO:0000313" key="7">
    <source>
        <dbReference type="EMBL" id="MEQ2191318.1"/>
    </source>
</evidence>
<name>A0ABV0Q6V4_9TELE</name>
<evidence type="ECO:0000313" key="8">
    <source>
        <dbReference type="Proteomes" id="UP001434883"/>
    </source>
</evidence>
<organism evidence="7 8">
    <name type="scientific">Xenoophorus captivus</name>
    <dbReference type="NCBI Taxonomy" id="1517983"/>
    <lineage>
        <taxon>Eukaryota</taxon>
        <taxon>Metazoa</taxon>
        <taxon>Chordata</taxon>
        <taxon>Craniata</taxon>
        <taxon>Vertebrata</taxon>
        <taxon>Euteleostomi</taxon>
        <taxon>Actinopterygii</taxon>
        <taxon>Neopterygii</taxon>
        <taxon>Teleostei</taxon>
        <taxon>Neoteleostei</taxon>
        <taxon>Acanthomorphata</taxon>
        <taxon>Ovalentaria</taxon>
        <taxon>Atherinomorphae</taxon>
        <taxon>Cyprinodontiformes</taxon>
        <taxon>Goodeidae</taxon>
        <taxon>Xenoophorus</taxon>
    </lineage>
</organism>
<dbReference type="PANTHER" id="PTHR14085:SF3">
    <property type="entry name" value="WD REPEAT-CONTAINING PROTEIN 46"/>
    <property type="match status" value="1"/>
</dbReference>
<evidence type="ECO:0000256" key="3">
    <source>
        <dbReference type="ARBA" id="ARBA00022737"/>
    </source>
</evidence>
<evidence type="ECO:0000256" key="1">
    <source>
        <dbReference type="ARBA" id="ARBA00004604"/>
    </source>
</evidence>
<dbReference type="InterPro" id="IPR012952">
    <property type="entry name" value="BING4_C_dom"/>
</dbReference>
<gene>
    <name evidence="7" type="ORF">XENOCAPTIV_026450</name>
</gene>
<evidence type="ECO:0000259" key="6">
    <source>
        <dbReference type="SMART" id="SM01033"/>
    </source>
</evidence>
<feature type="region of interest" description="Disordered" evidence="5">
    <location>
        <begin position="137"/>
        <end position="166"/>
    </location>
</feature>
<dbReference type="Pfam" id="PF08149">
    <property type="entry name" value="BING4CT"/>
    <property type="match status" value="1"/>
</dbReference>
<dbReference type="InterPro" id="IPR040315">
    <property type="entry name" value="WDR46/Utp7"/>
</dbReference>
<dbReference type="PANTHER" id="PTHR14085">
    <property type="entry name" value="WD-REPEAT PROTEIN BING4"/>
    <property type="match status" value="1"/>
</dbReference>
<reference evidence="7 8" key="1">
    <citation type="submission" date="2021-06" db="EMBL/GenBank/DDBJ databases">
        <authorList>
            <person name="Palmer J.M."/>
        </authorList>
    </citation>
    <scope>NUCLEOTIDE SEQUENCE [LARGE SCALE GENOMIC DNA]</scope>
    <source>
        <strain evidence="7 8">XC_2019</strain>
        <tissue evidence="7">Muscle</tissue>
    </source>
</reference>
<sequence length="184" mass="20790">AGEPNFDGLDANPYRSAKQRQEWEVKALLEKIQPELITLDPTELAQVDRTTFEQRHRDRVEALVSFCFRFFSPYDPVQPVTIKLSKIMSASKGRYKRRHIMTGPLHSWNMKFILELNMVTVQRPSGEATQLVETKAPAVEKVSHPPAAVDTGEEGSRWSNGKDQLNEQRTVVEKVAGSKATQIG</sequence>